<sequence length="90" mass="10505">MKNKTTEINNLVKQLSRENFFGYEMVDYWDGDTAALGLQKENIVVYISTFYNPKSNHYDIIVEELETGKILKSGENKSYSELIHDLQSFF</sequence>
<reference evidence="1 2" key="1">
    <citation type="journal article" date="2015" name="Int. J. Syst. Evol. Microbiol.">
        <title>Chryseobacterium sediminis sp. nov., isolated from a river sediment.</title>
        <authorList>
            <person name="Kampfer P."/>
            <person name="Busse H.J."/>
            <person name="McInroy J.A."/>
            <person name="Glaeser S.P."/>
        </authorList>
    </citation>
    <scope>NUCLEOTIDE SEQUENCE [LARGE SCALE GENOMIC DNA]</scope>
    <source>
        <strain evidence="1 2">IMT-174</strain>
    </source>
</reference>
<evidence type="ECO:0000313" key="2">
    <source>
        <dbReference type="Proteomes" id="UP000323082"/>
    </source>
</evidence>
<accession>A0A5B2U4U7</accession>
<organism evidence="1 2">
    <name type="scientific">Chryseobacterium sediminis</name>
    <dbReference type="NCBI Taxonomy" id="1679494"/>
    <lineage>
        <taxon>Bacteria</taxon>
        <taxon>Pseudomonadati</taxon>
        <taxon>Bacteroidota</taxon>
        <taxon>Flavobacteriia</taxon>
        <taxon>Flavobacteriales</taxon>
        <taxon>Weeksellaceae</taxon>
        <taxon>Chryseobacterium group</taxon>
        <taxon>Chryseobacterium</taxon>
    </lineage>
</organism>
<proteinExistence type="predicted"/>
<dbReference type="AlphaFoldDB" id="A0A5B2U4U7"/>
<name>A0A5B2U4U7_9FLAO</name>
<dbReference type="RefSeq" id="WP_149834088.1">
    <property type="nucleotide sequence ID" value="NZ_VUNZ01000002.1"/>
</dbReference>
<dbReference type="EMBL" id="VUNZ01000002">
    <property type="protein sequence ID" value="KAA2221323.1"/>
    <property type="molecule type" value="Genomic_DNA"/>
</dbReference>
<dbReference type="OrthoDB" id="982884at2"/>
<protein>
    <submittedName>
        <fullName evidence="1">Uncharacterized protein</fullName>
    </submittedName>
</protein>
<evidence type="ECO:0000313" key="1">
    <source>
        <dbReference type="EMBL" id="KAA2221323.1"/>
    </source>
</evidence>
<dbReference type="Proteomes" id="UP000323082">
    <property type="component" value="Unassembled WGS sequence"/>
</dbReference>
<comment type="caution">
    <text evidence="1">The sequence shown here is derived from an EMBL/GenBank/DDBJ whole genome shotgun (WGS) entry which is preliminary data.</text>
</comment>
<gene>
    <name evidence="1" type="ORF">FW780_13600</name>
</gene>